<dbReference type="EMBL" id="NMRN01000040">
    <property type="protein sequence ID" value="PAS92357.1"/>
    <property type="molecule type" value="Genomic_DNA"/>
</dbReference>
<dbReference type="PROSITE" id="PS51257">
    <property type="entry name" value="PROKAR_LIPOPROTEIN"/>
    <property type="match status" value="1"/>
</dbReference>
<keyword evidence="1" id="KW-0732">Signal</keyword>
<feature type="chain" id="PRO_5013035331" evidence="1">
    <location>
        <begin position="19"/>
        <end position="170"/>
    </location>
</feature>
<sequence>MKPIWLLAAISLLLGACADEHRDLKAWMANEAKGMQGKIQPLPPLKEFQDVDYSVSALVDPFQEARLQPAKGRSVNQPDENRRREPLEAYPLESLRMVGMMTMHGRPIALIQADRAVHQVRSGNYLGQNFGVITKITEGEITLKELIEDANGDWVERFSSLQLQEQETHK</sequence>
<proteinExistence type="predicted"/>
<evidence type="ECO:0000313" key="3">
    <source>
        <dbReference type="EMBL" id="PAS92357.1"/>
    </source>
</evidence>
<accession>A0A272EQH3</accession>
<evidence type="ECO:0000256" key="1">
    <source>
        <dbReference type="SAM" id="SignalP"/>
    </source>
</evidence>
<organism evidence="3 4">
    <name type="scientific">Candidatus Dactylopiibacterium carminicum</name>
    <dbReference type="NCBI Taxonomy" id="857335"/>
    <lineage>
        <taxon>Bacteria</taxon>
        <taxon>Pseudomonadati</taxon>
        <taxon>Pseudomonadota</taxon>
        <taxon>Betaproteobacteria</taxon>
        <taxon>Rhodocyclales</taxon>
        <taxon>Rhodocyclaceae</taxon>
        <taxon>Candidatus Dactylopiibacterium</taxon>
    </lineage>
</organism>
<evidence type="ECO:0000313" key="4">
    <source>
        <dbReference type="Proteomes" id="UP000216107"/>
    </source>
</evidence>
<dbReference type="Pfam" id="PF04351">
    <property type="entry name" value="PilP"/>
    <property type="match status" value="1"/>
</dbReference>
<dbReference type="PIRSF" id="PIRSF016481">
    <property type="entry name" value="Pilus_assembly_PilP"/>
    <property type="match status" value="1"/>
</dbReference>
<dbReference type="InterPro" id="IPR007446">
    <property type="entry name" value="PilP"/>
</dbReference>
<feature type="signal peptide" evidence="1">
    <location>
        <begin position="1"/>
        <end position="18"/>
    </location>
</feature>
<gene>
    <name evidence="2" type="ORF">BGI27_12360</name>
    <name evidence="3" type="ORF">CGU29_11915</name>
</gene>
<reference evidence="2 5" key="1">
    <citation type="submission" date="2016-08" db="EMBL/GenBank/DDBJ databases">
        <title>Candidatus Dactylopiibacterium carminicum genome sequence.</title>
        <authorList>
            <person name="Ramirez-Puebla S.T."/>
            <person name="Ormeno-Orrillo E."/>
            <person name="Vera-Ponce De Leon A."/>
            <person name="Luis L."/>
            <person name="Sanchez-Flores A."/>
            <person name="Monica R."/>
            <person name="Martinez-Romero E."/>
        </authorList>
    </citation>
    <scope>NUCLEOTIDE SEQUENCE [LARGE SCALE GENOMIC DNA]</scope>
    <source>
        <strain evidence="2">END1</strain>
    </source>
</reference>
<dbReference type="Proteomes" id="UP000623509">
    <property type="component" value="Unassembled WGS sequence"/>
</dbReference>
<dbReference type="OrthoDB" id="5296580at2"/>
<comment type="caution">
    <text evidence="3">The sequence shown here is derived from an EMBL/GenBank/DDBJ whole genome shotgun (WGS) entry which is preliminary data.</text>
</comment>
<dbReference type="AlphaFoldDB" id="A0A272EQH3"/>
<evidence type="ECO:0000313" key="5">
    <source>
        <dbReference type="Proteomes" id="UP000623509"/>
    </source>
</evidence>
<keyword evidence="5" id="KW-1185">Reference proteome</keyword>
<dbReference type="Proteomes" id="UP000216107">
    <property type="component" value="Unassembled WGS sequence"/>
</dbReference>
<dbReference type="EMBL" id="MDUX01000043">
    <property type="protein sequence ID" value="KAF7598604.1"/>
    <property type="molecule type" value="Genomic_DNA"/>
</dbReference>
<evidence type="ECO:0000313" key="2">
    <source>
        <dbReference type="EMBL" id="KAF7598604.1"/>
    </source>
</evidence>
<protein>
    <submittedName>
        <fullName evidence="3">Pilus assembly protein PilP</fullName>
    </submittedName>
</protein>
<dbReference type="Gene3D" id="2.30.30.830">
    <property type="match status" value="1"/>
</dbReference>
<dbReference type="RefSeq" id="WP_095525184.1">
    <property type="nucleotide sequence ID" value="NZ_MDUX01000043.1"/>
</dbReference>
<reference evidence="3 4" key="2">
    <citation type="submission" date="2017-07" db="EMBL/GenBank/DDBJ databases">
        <title>Candidatus Dactylopiibacterium carminicum, a nitrogen-fixing symbiont of the cochineal insect Dactylopius coccus and Dactylopius opuntiae (Hemiptera: Coccoidea: Dactylopiidae).</title>
        <authorList>
            <person name="Vera A."/>
        </authorList>
    </citation>
    <scope>NUCLEOTIDE SEQUENCE [LARGE SCALE GENOMIC DNA]</scope>
    <source>
        <strain evidence="3 4">NFDCM</strain>
    </source>
</reference>
<name>A0A272EQH3_9RHOO</name>